<dbReference type="Gene3D" id="2.120.10.30">
    <property type="entry name" value="TolB, C-terminal domain"/>
    <property type="match status" value="1"/>
</dbReference>
<feature type="non-terminal residue" evidence="1">
    <location>
        <position position="380"/>
    </location>
</feature>
<gene>
    <name evidence="1" type="ORF">LCGC14_2928360</name>
</gene>
<feature type="non-terminal residue" evidence="1">
    <location>
        <position position="1"/>
    </location>
</feature>
<dbReference type="InterPro" id="IPR011042">
    <property type="entry name" value="6-blade_b-propeller_TolB-like"/>
</dbReference>
<evidence type="ECO:0008006" key="2">
    <source>
        <dbReference type="Google" id="ProtNLM"/>
    </source>
</evidence>
<evidence type="ECO:0000313" key="1">
    <source>
        <dbReference type="EMBL" id="KKK70005.1"/>
    </source>
</evidence>
<name>A0A0F8Y8I0_9ZZZZ</name>
<dbReference type="EMBL" id="LAZR01058385">
    <property type="protein sequence ID" value="KKK70005.1"/>
    <property type="molecule type" value="Genomic_DNA"/>
</dbReference>
<reference evidence="1" key="1">
    <citation type="journal article" date="2015" name="Nature">
        <title>Complex archaea that bridge the gap between prokaryotes and eukaryotes.</title>
        <authorList>
            <person name="Spang A."/>
            <person name="Saw J.H."/>
            <person name="Jorgensen S.L."/>
            <person name="Zaremba-Niedzwiedzka K."/>
            <person name="Martijn J."/>
            <person name="Lind A.E."/>
            <person name="van Eijk R."/>
            <person name="Schleper C."/>
            <person name="Guy L."/>
            <person name="Ettema T.J."/>
        </authorList>
    </citation>
    <scope>NUCLEOTIDE SEQUENCE</scope>
</reference>
<proteinExistence type="predicted"/>
<sequence>GQTMTTDGAYLSPELSFDGKQILFGYTDTTLQPRHSYKWNEDNTWHIFRVDIDGTNLVQMTDGPWNDFDPCFLPSGRIAFISERRGGYGRCHGRPVPSFTLHSMNADGSDIVTMSPHETNEWQPSVDHNGMIVYTRWDYVDRSGQPYMSLWSTMPDGTQSRLVFGNHARKPLSTFEPASIPGSQKIVFTAAGHHSVTGGSLVLLDPTKGSDGQSPLTRLTPEVSFPEIEGWPDTFYANPHPLSEDYYLVAWSNRSLAHAVGPSNGLGIYLFDAFGNLTLIHRDAEISSMYPLPIRPRRRPEQIASQVDWDGEQEGRMLLVDVYRGLPTISPGTIRRLRLVGIPPKTHPVMNNPPIGMTHDDPGKFVLGTVPVEADGSAYF</sequence>
<protein>
    <recommendedName>
        <fullName evidence="2">Hydrazine synthase alpha subunit middle domain-containing protein</fullName>
    </recommendedName>
</protein>
<organism evidence="1">
    <name type="scientific">marine sediment metagenome</name>
    <dbReference type="NCBI Taxonomy" id="412755"/>
    <lineage>
        <taxon>unclassified sequences</taxon>
        <taxon>metagenomes</taxon>
        <taxon>ecological metagenomes</taxon>
    </lineage>
</organism>
<dbReference type="SUPFAM" id="SSF82171">
    <property type="entry name" value="DPP6 N-terminal domain-like"/>
    <property type="match status" value="1"/>
</dbReference>
<dbReference type="AlphaFoldDB" id="A0A0F8Y8I0"/>
<accession>A0A0F8Y8I0</accession>
<comment type="caution">
    <text evidence="1">The sequence shown here is derived from an EMBL/GenBank/DDBJ whole genome shotgun (WGS) entry which is preliminary data.</text>
</comment>